<organism evidence="1 2">
    <name type="scientific">Polarella glacialis</name>
    <name type="common">Dinoflagellate</name>
    <dbReference type="NCBI Taxonomy" id="89957"/>
    <lineage>
        <taxon>Eukaryota</taxon>
        <taxon>Sar</taxon>
        <taxon>Alveolata</taxon>
        <taxon>Dinophyceae</taxon>
        <taxon>Suessiales</taxon>
        <taxon>Suessiaceae</taxon>
        <taxon>Polarella</taxon>
    </lineage>
</organism>
<name>A0A813KSM0_POLGL</name>
<comment type="caution">
    <text evidence="1">The sequence shown here is derived from an EMBL/GenBank/DDBJ whole genome shotgun (WGS) entry which is preliminary data.</text>
</comment>
<dbReference type="Proteomes" id="UP000626109">
    <property type="component" value="Unassembled WGS sequence"/>
</dbReference>
<sequence>MTNAFASIYHQVLDQVCHQCANDEDANLLQLRHRRAMILIGNGTDTEVLLQPSVGDLQGDVTAPTKFVHAFSPAIETWQTETRSMRD</sequence>
<accession>A0A813KSM0</accession>
<gene>
    <name evidence="1" type="ORF">PGLA2088_LOCUS36758</name>
</gene>
<evidence type="ECO:0000313" key="1">
    <source>
        <dbReference type="EMBL" id="CAE8711966.1"/>
    </source>
</evidence>
<reference evidence="1" key="1">
    <citation type="submission" date="2021-02" db="EMBL/GenBank/DDBJ databases">
        <authorList>
            <person name="Dougan E. K."/>
            <person name="Rhodes N."/>
            <person name="Thang M."/>
            <person name="Chan C."/>
        </authorList>
    </citation>
    <scope>NUCLEOTIDE SEQUENCE</scope>
</reference>
<dbReference type="EMBL" id="CAJNNW010032250">
    <property type="protein sequence ID" value="CAE8711966.1"/>
    <property type="molecule type" value="Genomic_DNA"/>
</dbReference>
<protein>
    <submittedName>
        <fullName evidence="1">Uncharacterized protein</fullName>
    </submittedName>
</protein>
<dbReference type="AlphaFoldDB" id="A0A813KSM0"/>
<proteinExistence type="predicted"/>
<evidence type="ECO:0000313" key="2">
    <source>
        <dbReference type="Proteomes" id="UP000626109"/>
    </source>
</evidence>
<feature type="non-terminal residue" evidence="1">
    <location>
        <position position="87"/>
    </location>
</feature>